<evidence type="ECO:0000256" key="2">
    <source>
        <dbReference type="ARBA" id="ARBA00004123"/>
    </source>
</evidence>
<feature type="domain" description="C2H2-type" evidence="14">
    <location>
        <begin position="602"/>
        <end position="630"/>
    </location>
</feature>
<keyword evidence="5 11" id="KW-0863">Zinc-finger</keyword>
<dbReference type="GO" id="GO:0003677">
    <property type="term" value="F:DNA binding"/>
    <property type="evidence" value="ECO:0007669"/>
    <property type="project" value="UniProtKB-KW"/>
</dbReference>
<evidence type="ECO:0000256" key="4">
    <source>
        <dbReference type="ARBA" id="ARBA00022737"/>
    </source>
</evidence>
<keyword evidence="7" id="KW-0805">Transcription regulation</keyword>
<dbReference type="Pfam" id="PF12874">
    <property type="entry name" value="zf-met"/>
    <property type="match status" value="1"/>
</dbReference>
<keyword evidence="8" id="KW-0238">DNA-binding</keyword>
<organism evidence="16 17">
    <name type="scientific">Manduca sexta</name>
    <name type="common">Tobacco hawkmoth</name>
    <name type="synonym">Tobacco hornworm</name>
    <dbReference type="NCBI Taxonomy" id="7130"/>
    <lineage>
        <taxon>Eukaryota</taxon>
        <taxon>Metazoa</taxon>
        <taxon>Ecdysozoa</taxon>
        <taxon>Arthropoda</taxon>
        <taxon>Hexapoda</taxon>
        <taxon>Insecta</taxon>
        <taxon>Pterygota</taxon>
        <taxon>Neoptera</taxon>
        <taxon>Endopterygota</taxon>
        <taxon>Lepidoptera</taxon>
        <taxon>Glossata</taxon>
        <taxon>Ditrysia</taxon>
        <taxon>Bombycoidea</taxon>
        <taxon>Sphingidae</taxon>
        <taxon>Sphinginae</taxon>
        <taxon>Sphingini</taxon>
        <taxon>Manduca</taxon>
    </lineage>
</organism>
<gene>
    <name evidence="16" type="ORF">O3G_MSEX010037</name>
</gene>
<proteinExistence type="predicted"/>
<evidence type="ECO:0000259" key="15">
    <source>
        <dbReference type="PROSITE" id="PS51915"/>
    </source>
</evidence>
<evidence type="ECO:0000256" key="5">
    <source>
        <dbReference type="ARBA" id="ARBA00022771"/>
    </source>
</evidence>
<dbReference type="GO" id="GO:0005634">
    <property type="term" value="C:nucleus"/>
    <property type="evidence" value="ECO:0007669"/>
    <property type="project" value="UniProtKB-SubCell"/>
</dbReference>
<dbReference type="InterPro" id="IPR036236">
    <property type="entry name" value="Znf_C2H2_sf"/>
</dbReference>
<evidence type="ECO:0000259" key="14">
    <source>
        <dbReference type="PROSITE" id="PS50157"/>
    </source>
</evidence>
<evidence type="ECO:0000313" key="17">
    <source>
        <dbReference type="Proteomes" id="UP000791440"/>
    </source>
</evidence>
<dbReference type="PROSITE" id="PS50157">
    <property type="entry name" value="ZINC_FINGER_C2H2_2"/>
    <property type="match status" value="7"/>
</dbReference>
<dbReference type="GO" id="GO:0008270">
    <property type="term" value="F:zinc ion binding"/>
    <property type="evidence" value="ECO:0007669"/>
    <property type="project" value="UniProtKB-UniRule"/>
</dbReference>
<dbReference type="PANTHER" id="PTHR24394:SF29">
    <property type="entry name" value="MYONEURIN"/>
    <property type="match status" value="1"/>
</dbReference>
<feature type="compositionally biased region" description="Basic residues" evidence="13">
    <location>
        <begin position="458"/>
        <end position="473"/>
    </location>
</feature>
<evidence type="ECO:0000256" key="3">
    <source>
        <dbReference type="ARBA" id="ARBA00022723"/>
    </source>
</evidence>
<feature type="domain" description="C2H2-type" evidence="14">
    <location>
        <begin position="574"/>
        <end position="601"/>
    </location>
</feature>
<feature type="domain" description="C2H2-type" evidence="14">
    <location>
        <begin position="517"/>
        <end position="544"/>
    </location>
</feature>
<keyword evidence="9" id="KW-0804">Transcription</keyword>
<dbReference type="PROSITE" id="PS51915">
    <property type="entry name" value="ZAD"/>
    <property type="match status" value="1"/>
</dbReference>
<dbReference type="Pfam" id="PF07776">
    <property type="entry name" value="zf-AD"/>
    <property type="match status" value="1"/>
</dbReference>
<evidence type="ECO:0000256" key="13">
    <source>
        <dbReference type="SAM" id="MobiDB-lite"/>
    </source>
</evidence>
<keyword evidence="3 12" id="KW-0479">Metal-binding</keyword>
<dbReference type="FunFam" id="3.30.160.60:FF:000145">
    <property type="entry name" value="Zinc finger protein 574"/>
    <property type="match status" value="1"/>
</dbReference>
<feature type="domain" description="C2H2-type" evidence="14">
    <location>
        <begin position="441"/>
        <end position="469"/>
    </location>
</feature>
<dbReference type="Pfam" id="PF00096">
    <property type="entry name" value="zf-C2H2"/>
    <property type="match status" value="6"/>
</dbReference>
<dbReference type="FunFam" id="3.30.160.60:FF:000097">
    <property type="entry name" value="Zinc finger protein"/>
    <property type="match status" value="1"/>
</dbReference>
<feature type="binding site" evidence="12">
    <location>
        <position position="48"/>
    </location>
    <ligand>
        <name>Zn(2+)</name>
        <dbReference type="ChEBI" id="CHEBI:29105"/>
    </ligand>
</feature>
<feature type="region of interest" description="Disordered" evidence="13">
    <location>
        <begin position="457"/>
        <end position="476"/>
    </location>
</feature>
<dbReference type="Gene3D" id="3.30.160.60">
    <property type="entry name" value="Classic Zinc Finger"/>
    <property type="match status" value="8"/>
</dbReference>
<feature type="compositionally biased region" description="Low complexity" evidence="13">
    <location>
        <begin position="665"/>
        <end position="674"/>
    </location>
</feature>
<feature type="binding site" evidence="12">
    <location>
        <position position="51"/>
    </location>
    <ligand>
        <name>Zn(2+)</name>
        <dbReference type="ChEBI" id="CHEBI:29105"/>
    </ligand>
</feature>
<comment type="caution">
    <text evidence="16">The sequence shown here is derived from an EMBL/GenBank/DDBJ whole genome shotgun (WGS) entry which is preliminary data.</text>
</comment>
<dbReference type="SUPFAM" id="SSF57667">
    <property type="entry name" value="beta-beta-alpha zinc fingers"/>
    <property type="match status" value="5"/>
</dbReference>
<sequence length="680" mass="77967">MESLKVCRVCLEADVKMYHLQTQPLGTYFENITDVNLLTTMALPLYACYKCATLMKKYYDFKERCLRGQTTLYQILNNCGKITVQELQKVDRKHLQLSSDITIQHLPEPIHCMHQDELIEPADIKKEPEEETELKISVELEEDTDNFPPPICSADVETVLLKSGEEEEIEKRKKIQEEVVSKLPPELKVQRLNHACMKEGAPNRIIDGQRAMPSKNTREKPEDEIDLDKCVTITKLSAEEQVEEIKKRQQSSNYMNSPFKCNLCYKGFLDAEAWKHHVEKHDPSAGELECPICKIRFKTKRTLKNHSANNHEKQYLCKTCSYVSKNVLQAKRHQRWHDGVTYTCPYCEDVFIKWTSYLSHVRIKHPSEFICGVCGYSFVSQMGLNSHKRLMHKDATEKPEGEVEPEAGAYCEECDVKFVSEEAWKRHMVTSAKHTKINDFSGCRLCGETFESASQLRAHSRTKHARQRPKGYGKKPTENNWPANCPHCSEELPNGREFWLHFRRVHPDEEYPIPRNHVCNICGKGFKNNAILRHHKLTHSEEKRYKCSTCGKAFRHPANLTLHETQTHSDRRPYPCTICQKAFKDKSGLNRHARSHTGLKPYTCEVCGKTFSQSNSCKVHMRHVHHHPSPPVPWAPGSEQATSTTPATPATPATSARPAIPIPATPATSATNTRRSTRSR</sequence>
<keyword evidence="17" id="KW-1185">Reference proteome</keyword>
<dbReference type="EMBL" id="JH668528">
    <property type="protein sequence ID" value="KAG6456943.1"/>
    <property type="molecule type" value="Genomic_DNA"/>
</dbReference>
<feature type="region of interest" description="Disordered" evidence="13">
    <location>
        <begin position="623"/>
        <end position="680"/>
    </location>
</feature>
<dbReference type="InterPro" id="IPR012934">
    <property type="entry name" value="Znf_AD"/>
</dbReference>
<dbReference type="SUPFAM" id="SSF57716">
    <property type="entry name" value="Glucocorticoid receptor-like (DNA-binding domain)"/>
    <property type="match status" value="1"/>
</dbReference>
<keyword evidence="4" id="KW-0677">Repeat</keyword>
<evidence type="ECO:0000256" key="12">
    <source>
        <dbReference type="PROSITE-ProRule" id="PRU01263"/>
    </source>
</evidence>
<protein>
    <submittedName>
        <fullName evidence="16">Uncharacterized protein</fullName>
    </submittedName>
</protein>
<evidence type="ECO:0000256" key="8">
    <source>
        <dbReference type="ARBA" id="ARBA00023125"/>
    </source>
</evidence>
<reference evidence="16" key="1">
    <citation type="journal article" date="2016" name="Insect Biochem. Mol. Biol.">
        <title>Multifaceted biological insights from a draft genome sequence of the tobacco hornworm moth, Manduca sexta.</title>
        <authorList>
            <person name="Kanost M.R."/>
            <person name="Arrese E.L."/>
            <person name="Cao X."/>
            <person name="Chen Y.R."/>
            <person name="Chellapilla S."/>
            <person name="Goldsmith M.R."/>
            <person name="Grosse-Wilde E."/>
            <person name="Heckel D.G."/>
            <person name="Herndon N."/>
            <person name="Jiang H."/>
            <person name="Papanicolaou A."/>
            <person name="Qu J."/>
            <person name="Soulages J.L."/>
            <person name="Vogel H."/>
            <person name="Walters J."/>
            <person name="Waterhouse R.M."/>
            <person name="Ahn S.J."/>
            <person name="Almeida F.C."/>
            <person name="An C."/>
            <person name="Aqrawi P."/>
            <person name="Bretschneider A."/>
            <person name="Bryant W.B."/>
            <person name="Bucks S."/>
            <person name="Chao H."/>
            <person name="Chevignon G."/>
            <person name="Christen J.M."/>
            <person name="Clarke D.F."/>
            <person name="Dittmer N.T."/>
            <person name="Ferguson L.C.F."/>
            <person name="Garavelou S."/>
            <person name="Gordon K.H.J."/>
            <person name="Gunaratna R.T."/>
            <person name="Han Y."/>
            <person name="Hauser F."/>
            <person name="He Y."/>
            <person name="Heidel-Fischer H."/>
            <person name="Hirsh A."/>
            <person name="Hu Y."/>
            <person name="Jiang H."/>
            <person name="Kalra D."/>
            <person name="Klinner C."/>
            <person name="Konig C."/>
            <person name="Kovar C."/>
            <person name="Kroll A.R."/>
            <person name="Kuwar S.S."/>
            <person name="Lee S.L."/>
            <person name="Lehman R."/>
            <person name="Li K."/>
            <person name="Li Z."/>
            <person name="Liang H."/>
            <person name="Lovelace S."/>
            <person name="Lu Z."/>
            <person name="Mansfield J.H."/>
            <person name="McCulloch K.J."/>
            <person name="Mathew T."/>
            <person name="Morton B."/>
            <person name="Muzny D.M."/>
            <person name="Neunemann D."/>
            <person name="Ongeri F."/>
            <person name="Pauchet Y."/>
            <person name="Pu L.L."/>
            <person name="Pyrousis I."/>
            <person name="Rao X.J."/>
            <person name="Redding A."/>
            <person name="Roesel C."/>
            <person name="Sanchez-Gracia A."/>
            <person name="Schaack S."/>
            <person name="Shukla A."/>
            <person name="Tetreau G."/>
            <person name="Wang Y."/>
            <person name="Xiong G.H."/>
            <person name="Traut W."/>
            <person name="Walsh T.K."/>
            <person name="Worley K.C."/>
            <person name="Wu D."/>
            <person name="Wu W."/>
            <person name="Wu Y.Q."/>
            <person name="Zhang X."/>
            <person name="Zou Z."/>
            <person name="Zucker H."/>
            <person name="Briscoe A.D."/>
            <person name="Burmester T."/>
            <person name="Clem R.J."/>
            <person name="Feyereisen R."/>
            <person name="Grimmelikhuijzen C.J.P."/>
            <person name="Hamodrakas S.J."/>
            <person name="Hansson B.S."/>
            <person name="Huguet E."/>
            <person name="Jermiin L.S."/>
            <person name="Lan Q."/>
            <person name="Lehman H.K."/>
            <person name="Lorenzen M."/>
            <person name="Merzendorfer H."/>
            <person name="Michalopoulos I."/>
            <person name="Morton D.B."/>
            <person name="Muthukrishnan S."/>
            <person name="Oakeshott J.G."/>
            <person name="Palmer W."/>
            <person name="Park Y."/>
            <person name="Passarelli A.L."/>
            <person name="Rozas J."/>
            <person name="Schwartz L.M."/>
            <person name="Smith W."/>
            <person name="Southgate A."/>
            <person name="Vilcinskas A."/>
            <person name="Vogt R."/>
            <person name="Wang P."/>
            <person name="Werren J."/>
            <person name="Yu X.Q."/>
            <person name="Zhou J.J."/>
            <person name="Brown S.J."/>
            <person name="Scherer S.E."/>
            <person name="Richards S."/>
            <person name="Blissard G.W."/>
        </authorList>
    </citation>
    <scope>NUCLEOTIDE SEQUENCE</scope>
</reference>
<keyword evidence="10" id="KW-0539">Nucleus</keyword>
<evidence type="ECO:0000256" key="10">
    <source>
        <dbReference type="ARBA" id="ARBA00023242"/>
    </source>
</evidence>
<evidence type="ECO:0000256" key="11">
    <source>
        <dbReference type="PROSITE-ProRule" id="PRU00042"/>
    </source>
</evidence>
<feature type="binding site" evidence="12">
    <location>
        <position position="10"/>
    </location>
    <ligand>
        <name>Zn(2+)</name>
        <dbReference type="ChEBI" id="CHEBI:29105"/>
    </ligand>
</feature>
<feature type="compositionally biased region" description="Low complexity" evidence="13">
    <location>
        <begin position="641"/>
        <end position="659"/>
    </location>
</feature>
<feature type="domain" description="C2H2-type" evidence="14">
    <location>
        <begin position="342"/>
        <end position="370"/>
    </location>
</feature>
<dbReference type="Proteomes" id="UP000791440">
    <property type="component" value="Unassembled WGS sequence"/>
</dbReference>
<dbReference type="AlphaFoldDB" id="A0A921ZFD9"/>
<evidence type="ECO:0000256" key="1">
    <source>
        <dbReference type="ARBA" id="ARBA00003767"/>
    </source>
</evidence>
<dbReference type="FunFam" id="3.30.160.60:FF:000340">
    <property type="entry name" value="zinc finger protein 473 isoform X1"/>
    <property type="match status" value="1"/>
</dbReference>
<keyword evidence="6 12" id="KW-0862">Zinc</keyword>
<accession>A0A921ZFD9</accession>
<dbReference type="SMART" id="SM00355">
    <property type="entry name" value="ZnF_C2H2"/>
    <property type="match status" value="12"/>
</dbReference>
<evidence type="ECO:0000256" key="6">
    <source>
        <dbReference type="ARBA" id="ARBA00022833"/>
    </source>
</evidence>
<dbReference type="InterPro" id="IPR013087">
    <property type="entry name" value="Znf_C2H2_type"/>
</dbReference>
<evidence type="ECO:0000256" key="7">
    <source>
        <dbReference type="ARBA" id="ARBA00023015"/>
    </source>
</evidence>
<evidence type="ECO:0000313" key="16">
    <source>
        <dbReference type="EMBL" id="KAG6456943.1"/>
    </source>
</evidence>
<name>A0A921ZFD9_MANSE</name>
<comment type="subcellular location">
    <subcellularLocation>
        <location evidence="2">Nucleus</location>
    </subcellularLocation>
</comment>
<comment type="function">
    <text evidence="1">May be involved in transcriptional regulation.</text>
</comment>
<dbReference type="GO" id="GO:0000981">
    <property type="term" value="F:DNA-binding transcription factor activity, RNA polymerase II-specific"/>
    <property type="evidence" value="ECO:0007669"/>
    <property type="project" value="TreeGrafter"/>
</dbReference>
<dbReference type="PROSITE" id="PS00028">
    <property type="entry name" value="ZINC_FINGER_C2H2_1"/>
    <property type="match status" value="10"/>
</dbReference>
<feature type="binding site" evidence="12">
    <location>
        <position position="7"/>
    </location>
    <ligand>
        <name>Zn(2+)</name>
        <dbReference type="ChEBI" id="CHEBI:29105"/>
    </ligand>
</feature>
<feature type="domain" description="ZAD" evidence="15">
    <location>
        <begin position="5"/>
        <end position="75"/>
    </location>
</feature>
<feature type="domain" description="C2H2-type" evidence="14">
    <location>
        <begin position="545"/>
        <end position="573"/>
    </location>
</feature>
<feature type="domain" description="C2H2-type" evidence="14">
    <location>
        <begin position="369"/>
        <end position="397"/>
    </location>
</feature>
<reference evidence="16" key="2">
    <citation type="submission" date="2020-12" db="EMBL/GenBank/DDBJ databases">
        <authorList>
            <person name="Kanost M."/>
        </authorList>
    </citation>
    <scope>NUCLEOTIDE SEQUENCE</scope>
</reference>
<dbReference type="PANTHER" id="PTHR24394">
    <property type="entry name" value="ZINC FINGER PROTEIN"/>
    <property type="match status" value="1"/>
</dbReference>
<evidence type="ECO:0000256" key="9">
    <source>
        <dbReference type="ARBA" id="ARBA00023163"/>
    </source>
</evidence>
<dbReference type="SMART" id="SM00868">
    <property type="entry name" value="zf-AD"/>
    <property type="match status" value="1"/>
</dbReference>